<evidence type="ECO:0000256" key="1">
    <source>
        <dbReference type="SAM" id="MobiDB-lite"/>
    </source>
</evidence>
<evidence type="ECO:0000313" key="4">
    <source>
        <dbReference type="Proteomes" id="UP000202511"/>
    </source>
</evidence>
<proteinExistence type="predicted"/>
<reference evidence="3 4" key="1">
    <citation type="journal article" date="2015" name="Parasitol. Res.">
        <title>Viruses in close associations with free-living amoebae.</title>
        <authorList>
            <person name="Scheid P."/>
        </authorList>
    </citation>
    <scope>NUCLEOTIDE SEQUENCE [LARGE SCALE GENOMIC DNA]</scope>
    <source>
        <strain evidence="3">KlaHel</strain>
    </source>
</reference>
<dbReference type="GeneID" id="23461895"/>
<dbReference type="EMBL" id="KP136319">
    <property type="protein sequence ID" value="AJF96978.1"/>
    <property type="molecule type" value="Genomic_DNA"/>
</dbReference>
<protein>
    <submittedName>
        <fullName evidence="3">Uncharacterized protein</fullName>
    </submittedName>
</protein>
<accession>A0A0B5IWA7</accession>
<feature type="transmembrane region" description="Helical" evidence="2">
    <location>
        <begin position="246"/>
        <end position="268"/>
    </location>
</feature>
<name>A0A0B5IWA7_9VIRU</name>
<dbReference type="Proteomes" id="UP000202511">
    <property type="component" value="Segment"/>
</dbReference>
<organism evidence="3 4">
    <name type="scientific">Pandoravirus inopinatum</name>
    <dbReference type="NCBI Taxonomy" id="1605721"/>
    <lineage>
        <taxon>Viruses</taxon>
        <taxon>Pandoravirus</taxon>
    </lineage>
</organism>
<evidence type="ECO:0000256" key="2">
    <source>
        <dbReference type="SAM" id="Phobius"/>
    </source>
</evidence>
<keyword evidence="2" id="KW-0812">Transmembrane</keyword>
<dbReference type="KEGG" id="vg:23461895"/>
<keyword evidence="2" id="KW-1133">Transmembrane helix</keyword>
<feature type="region of interest" description="Disordered" evidence="1">
    <location>
        <begin position="89"/>
        <end position="115"/>
    </location>
</feature>
<keyword evidence="2" id="KW-0472">Membrane</keyword>
<feature type="region of interest" description="Disordered" evidence="1">
    <location>
        <begin position="22"/>
        <end position="44"/>
    </location>
</feature>
<sequence length="270" mass="28015">MDIDRILGLPRTNDVVTNETTSTVDDTIGTDNDATGTNNDINMGTSDNTVTDAVINDTTGTSATVKTAVAAGQGDFYAAKEADCKPAADNAVKGNTGESRTPPDRASSAVRSSPVPRAAVPKRPWIDAACLGREISSVFIALVVSIVVVSIMRPHAVVTETTPSATASAAYYYYVPKQPASTPTPVPSPEPCWCLFSNNADEGLSKGQLVGTDCVCHVAVESAQPSLDGDDGSRAPADRVTLADRVVLALAVPLLVLLLIPMAILTGCPM</sequence>
<evidence type="ECO:0000313" key="3">
    <source>
        <dbReference type="EMBL" id="AJF96978.1"/>
    </source>
</evidence>
<dbReference type="RefSeq" id="YP_009119213.1">
    <property type="nucleotide sequence ID" value="NC_026440.1"/>
</dbReference>